<evidence type="ECO:0000313" key="2">
    <source>
        <dbReference type="Proteomes" id="UP001447188"/>
    </source>
</evidence>
<name>A0ABR3GD44_9PEZI</name>
<evidence type="ECO:0000313" key="1">
    <source>
        <dbReference type="EMBL" id="KAL0633879.1"/>
    </source>
</evidence>
<accession>A0ABR3GD44</accession>
<sequence length="258" mass="29624">MSNYWLSEVVMTVVDYLQKDMKSNYFVKQVGKPGKPGPKLKFRFANTSTALDPEMLLSTAETNVPFLLFSTAAHKHRLREYLANTFIEVCQSRKRIDEVASINFEIDPFDVACLIAIAQGQAFQFRTSNLSEIPTHFMVHLITPNPLTPASLHLYTAEISRIYLEAMENLDIKLEEGLTISREVVEIPSSYKNLREGALVERLGEILERCHESMRVLQEERDLERKVRKHVRFWKPIKAGNGAVSRIGPWGSHYKKQE</sequence>
<proteinExistence type="predicted"/>
<reference evidence="1 2" key="1">
    <citation type="submission" date="2024-02" db="EMBL/GenBank/DDBJ databases">
        <title>Discinaceae phylogenomics.</title>
        <authorList>
            <person name="Dirks A.C."/>
            <person name="James T.Y."/>
        </authorList>
    </citation>
    <scope>NUCLEOTIDE SEQUENCE [LARGE SCALE GENOMIC DNA]</scope>
    <source>
        <strain evidence="1 2">ACD0624</strain>
    </source>
</reference>
<protein>
    <submittedName>
        <fullName evidence="1">Uncharacterized protein</fullName>
    </submittedName>
</protein>
<organism evidence="1 2">
    <name type="scientific">Discina gigas</name>
    <dbReference type="NCBI Taxonomy" id="1032678"/>
    <lineage>
        <taxon>Eukaryota</taxon>
        <taxon>Fungi</taxon>
        <taxon>Dikarya</taxon>
        <taxon>Ascomycota</taxon>
        <taxon>Pezizomycotina</taxon>
        <taxon>Pezizomycetes</taxon>
        <taxon>Pezizales</taxon>
        <taxon>Discinaceae</taxon>
        <taxon>Discina</taxon>
    </lineage>
</organism>
<dbReference type="Proteomes" id="UP001447188">
    <property type="component" value="Unassembled WGS sequence"/>
</dbReference>
<dbReference type="EMBL" id="JBBBZM010000110">
    <property type="protein sequence ID" value="KAL0633879.1"/>
    <property type="molecule type" value="Genomic_DNA"/>
</dbReference>
<gene>
    <name evidence="1" type="ORF">Q9L58_007181</name>
</gene>
<comment type="caution">
    <text evidence="1">The sequence shown here is derived from an EMBL/GenBank/DDBJ whole genome shotgun (WGS) entry which is preliminary data.</text>
</comment>
<keyword evidence="2" id="KW-1185">Reference proteome</keyword>